<dbReference type="AlphaFoldDB" id="A0A1F7UJY5"/>
<evidence type="ECO:0008006" key="3">
    <source>
        <dbReference type="Google" id="ProtNLM"/>
    </source>
</evidence>
<sequence length="314" mass="35241">MEYPHIHILNTFDLASLPDLDVAVLAALELFQKAPLPQMDLSAYRRPLVVGSGNAEATGRIVFQDIDAVFASESNYEDKLKRMSDIDGVVLVSASGEKHAPLIAKTAKQYGKPVTLITNTPRSTASQVLDLKHADQEYVFPKNREPYTYNTSTYMGMILGATREDPAAIYAFLQKRIASMEFPDFSRYNKFFLILPPHLSGIARMLQVKFIELFGRRIARDVETSEYMRHATTVVPSDELFISFGVENATWGKPENRFHVPLPEGAGYVAMMAVGYYVIGQIQKQHLPYFKEHLAAYTTEVSELFGHTIAPIVE</sequence>
<organism evidence="1 2">
    <name type="scientific">Candidatus Uhrbacteria bacterium RIFCSPHIGHO2_12_FULL_54_23</name>
    <dbReference type="NCBI Taxonomy" id="1802397"/>
    <lineage>
        <taxon>Bacteria</taxon>
        <taxon>Candidatus Uhriibacteriota</taxon>
    </lineage>
</organism>
<dbReference type="STRING" id="1802397.A3J43_00945"/>
<dbReference type="SUPFAM" id="SSF53697">
    <property type="entry name" value="SIS domain"/>
    <property type="match status" value="1"/>
</dbReference>
<dbReference type="Proteomes" id="UP000176604">
    <property type="component" value="Unassembled WGS sequence"/>
</dbReference>
<dbReference type="InterPro" id="IPR046348">
    <property type="entry name" value="SIS_dom_sf"/>
</dbReference>
<dbReference type="GO" id="GO:0097367">
    <property type="term" value="F:carbohydrate derivative binding"/>
    <property type="evidence" value="ECO:0007669"/>
    <property type="project" value="InterPro"/>
</dbReference>
<proteinExistence type="predicted"/>
<dbReference type="EMBL" id="MGEF01000028">
    <property type="protein sequence ID" value="OGL78590.1"/>
    <property type="molecule type" value="Genomic_DNA"/>
</dbReference>
<comment type="caution">
    <text evidence="1">The sequence shown here is derived from an EMBL/GenBank/DDBJ whole genome shotgun (WGS) entry which is preliminary data.</text>
</comment>
<evidence type="ECO:0000313" key="1">
    <source>
        <dbReference type="EMBL" id="OGL78590.1"/>
    </source>
</evidence>
<accession>A0A1F7UJY5</accession>
<evidence type="ECO:0000313" key="2">
    <source>
        <dbReference type="Proteomes" id="UP000176604"/>
    </source>
</evidence>
<dbReference type="Gene3D" id="3.40.50.10490">
    <property type="entry name" value="Glucose-6-phosphate isomerase like protein, domain 1"/>
    <property type="match status" value="1"/>
</dbReference>
<gene>
    <name evidence="1" type="ORF">A3J43_00945</name>
</gene>
<name>A0A1F7UJY5_9BACT</name>
<dbReference type="GO" id="GO:1901135">
    <property type="term" value="P:carbohydrate derivative metabolic process"/>
    <property type="evidence" value="ECO:0007669"/>
    <property type="project" value="InterPro"/>
</dbReference>
<reference evidence="1 2" key="1">
    <citation type="journal article" date="2016" name="Nat. Commun.">
        <title>Thousands of microbial genomes shed light on interconnected biogeochemical processes in an aquifer system.</title>
        <authorList>
            <person name="Anantharaman K."/>
            <person name="Brown C.T."/>
            <person name="Hug L.A."/>
            <person name="Sharon I."/>
            <person name="Castelle C.J."/>
            <person name="Probst A.J."/>
            <person name="Thomas B.C."/>
            <person name="Singh A."/>
            <person name="Wilkins M.J."/>
            <person name="Karaoz U."/>
            <person name="Brodie E.L."/>
            <person name="Williams K.H."/>
            <person name="Hubbard S.S."/>
            <person name="Banfield J.F."/>
        </authorList>
    </citation>
    <scope>NUCLEOTIDE SEQUENCE [LARGE SCALE GENOMIC DNA]</scope>
</reference>
<protein>
    <recommendedName>
        <fullName evidence="3">SIS domain-containing protein</fullName>
    </recommendedName>
</protein>